<name>A0A8H3M894_9GLOM</name>
<protein>
    <recommendedName>
        <fullName evidence="3">F-box domain-containing protein</fullName>
    </recommendedName>
</protein>
<evidence type="ECO:0008006" key="3">
    <source>
        <dbReference type="Google" id="ProtNLM"/>
    </source>
</evidence>
<reference evidence="1" key="1">
    <citation type="submission" date="2019-10" db="EMBL/GenBank/DDBJ databases">
        <title>Conservation and host-specific expression of non-tandemly repeated heterogenous ribosome RNA gene in arbuscular mycorrhizal fungi.</title>
        <authorList>
            <person name="Maeda T."/>
            <person name="Kobayashi Y."/>
            <person name="Nakagawa T."/>
            <person name="Ezawa T."/>
            <person name="Yamaguchi K."/>
            <person name="Bino T."/>
            <person name="Nishimoto Y."/>
            <person name="Shigenobu S."/>
            <person name="Kawaguchi M."/>
        </authorList>
    </citation>
    <scope>NUCLEOTIDE SEQUENCE</scope>
    <source>
        <strain evidence="1">HR1</strain>
    </source>
</reference>
<dbReference type="InterPro" id="IPR032675">
    <property type="entry name" value="LRR_dom_sf"/>
</dbReference>
<dbReference type="AlphaFoldDB" id="A0A8H3M894"/>
<dbReference type="Gene3D" id="3.80.10.10">
    <property type="entry name" value="Ribonuclease Inhibitor"/>
    <property type="match status" value="1"/>
</dbReference>
<evidence type="ECO:0000313" key="2">
    <source>
        <dbReference type="Proteomes" id="UP000615446"/>
    </source>
</evidence>
<sequence>MTTIGYNNDVLFLILKELQNDSFALFTCLMVNKLWCEIAIPLLWKNPWHYNINYTNKNYLFNIFFYYSSHKNLLSFSPSFKPLLFDYLSFCKSINIKVINEIASIGSTSYNNQLLQQEFCSLLIKKCSRLEYLNTISISHQTFLFRVPETKALIESLSELICDSFTCSSYFHDLAYNCHNIQRFIIINTTTSVNNGIIKLIEVQKNLKYFEWKDDFEQIDDDIIDLYNEIFSVLEKKADNIDHLVLLFYYQSNKLSKILPKFHKLKTLTLNKYCCLEDAMMPVYNDLEMLNIDHITINAAVNLIANSGGKLKEVLLNYNGYYNDDHYVEIYAKETLELIHKTYKNCPLIEILLLTFPSSTEHFIKFEELLIYCRNLKKLTLVIDDILDVDNYENYERNPESIKKLLQILVRSAPIGLKEIRIYNDSIPYLGSSRILERWGDQNIIVHLGMLKDFYL</sequence>
<proteinExistence type="predicted"/>
<gene>
    <name evidence="1" type="ORF">RCL2_002705000</name>
</gene>
<accession>A0A8H3M894</accession>
<dbReference type="Proteomes" id="UP000615446">
    <property type="component" value="Unassembled WGS sequence"/>
</dbReference>
<comment type="caution">
    <text evidence="1">The sequence shown here is derived from an EMBL/GenBank/DDBJ whole genome shotgun (WGS) entry which is preliminary data.</text>
</comment>
<organism evidence="1 2">
    <name type="scientific">Rhizophagus clarus</name>
    <dbReference type="NCBI Taxonomy" id="94130"/>
    <lineage>
        <taxon>Eukaryota</taxon>
        <taxon>Fungi</taxon>
        <taxon>Fungi incertae sedis</taxon>
        <taxon>Mucoromycota</taxon>
        <taxon>Glomeromycotina</taxon>
        <taxon>Glomeromycetes</taxon>
        <taxon>Glomerales</taxon>
        <taxon>Glomeraceae</taxon>
        <taxon>Rhizophagus</taxon>
    </lineage>
</organism>
<dbReference type="EMBL" id="BLAL01000286">
    <property type="protein sequence ID" value="GET00593.1"/>
    <property type="molecule type" value="Genomic_DNA"/>
</dbReference>
<evidence type="ECO:0000313" key="1">
    <source>
        <dbReference type="EMBL" id="GET00593.1"/>
    </source>
</evidence>
<dbReference type="OrthoDB" id="2368966at2759"/>